<reference evidence="2 3" key="1">
    <citation type="journal article" date="2020" name="Mol. Biol. Evol.">
        <title>Interspecific Gene Flow and the Evolution of Specialization in Black and White Rhinoceros.</title>
        <authorList>
            <person name="Moodley Y."/>
            <person name="Westbury M.V."/>
            <person name="Russo I.M."/>
            <person name="Gopalakrishnan S."/>
            <person name="Rakotoarivelo A."/>
            <person name="Olsen R.A."/>
            <person name="Prost S."/>
            <person name="Tunstall T."/>
            <person name="Ryder O.A."/>
            <person name="Dalen L."/>
            <person name="Bruford M.W."/>
        </authorList>
    </citation>
    <scope>NUCLEOTIDE SEQUENCE [LARGE SCALE GENOMIC DNA]</scope>
    <source>
        <strain evidence="2">SBR-YM</strain>
        <tissue evidence="2">Skin</tissue>
    </source>
</reference>
<feature type="region of interest" description="Disordered" evidence="1">
    <location>
        <begin position="69"/>
        <end position="114"/>
    </location>
</feature>
<comment type="caution">
    <text evidence="2">The sequence shown here is derived from an EMBL/GenBank/DDBJ whole genome shotgun (WGS) entry which is preliminary data.</text>
</comment>
<evidence type="ECO:0000313" key="3">
    <source>
        <dbReference type="Proteomes" id="UP000551758"/>
    </source>
</evidence>
<proteinExistence type="predicted"/>
<keyword evidence="3" id="KW-1185">Reference proteome</keyword>
<feature type="compositionally biased region" description="Basic and acidic residues" evidence="1">
    <location>
        <begin position="101"/>
        <end position="114"/>
    </location>
</feature>
<protein>
    <submittedName>
        <fullName evidence="2">Uncharacterized protein</fullName>
    </submittedName>
</protein>
<dbReference type="EMBL" id="JACDTQ010001370">
    <property type="protein sequence ID" value="KAF5923092.1"/>
    <property type="molecule type" value="Genomic_DNA"/>
</dbReference>
<dbReference type="Proteomes" id="UP000551758">
    <property type="component" value="Unassembled WGS sequence"/>
</dbReference>
<evidence type="ECO:0000313" key="2">
    <source>
        <dbReference type="EMBL" id="KAF5923092.1"/>
    </source>
</evidence>
<gene>
    <name evidence="2" type="ORF">HPG69_014496</name>
</gene>
<evidence type="ECO:0000256" key="1">
    <source>
        <dbReference type="SAM" id="MobiDB-lite"/>
    </source>
</evidence>
<sequence length="114" mass="12568">MNSVPPVAGVGPDLPVGWFRICLQCRAACHQRDSEQRIHNQRSQAHPRRGLQEACPVGCERGPEICREGGGSSRRVHQLQAQQSCPAEEVRTVRTSRKRSKAGDSPDKRSTLAT</sequence>
<accession>A0A7J7F4W8</accession>
<dbReference type="AlphaFoldDB" id="A0A7J7F4W8"/>
<organism evidence="2 3">
    <name type="scientific">Diceros bicornis minor</name>
    <name type="common">South-central black rhinoceros</name>
    <dbReference type="NCBI Taxonomy" id="77932"/>
    <lineage>
        <taxon>Eukaryota</taxon>
        <taxon>Metazoa</taxon>
        <taxon>Chordata</taxon>
        <taxon>Craniata</taxon>
        <taxon>Vertebrata</taxon>
        <taxon>Euteleostomi</taxon>
        <taxon>Mammalia</taxon>
        <taxon>Eutheria</taxon>
        <taxon>Laurasiatheria</taxon>
        <taxon>Perissodactyla</taxon>
        <taxon>Rhinocerotidae</taxon>
        <taxon>Diceros</taxon>
    </lineage>
</organism>
<name>A0A7J7F4W8_DICBM</name>